<dbReference type="InterPro" id="IPR029044">
    <property type="entry name" value="Nucleotide-diphossugar_trans"/>
</dbReference>
<evidence type="ECO:0000313" key="5">
    <source>
        <dbReference type="Proteomes" id="UP000029391"/>
    </source>
</evidence>
<dbReference type="Pfam" id="PF00535">
    <property type="entry name" value="Glycos_transf_2"/>
    <property type="match status" value="1"/>
</dbReference>
<dbReference type="PANTHER" id="PTHR43179">
    <property type="entry name" value="RHAMNOSYLTRANSFERASE WBBL"/>
    <property type="match status" value="1"/>
</dbReference>
<comment type="caution">
    <text evidence="4">The sequence shown here is derived from an EMBL/GenBank/DDBJ whole genome shotgun (WGS) entry which is preliminary data.</text>
</comment>
<sequence>MDASRLPVLTLWSPTAFTGDALRPRGIPAALRLIDDVAADAEAALAAAVATHPGRDVLLMQADAALDVDGWRRLEAAWRDGGWDVLSPVDGDDAAAWTFGEHASVAATAWNPRCSLWCADAARRHGNASGRALRLGRLPCVGVPAAAADAPADSGTPVLRPGEEVVLHVLHSWGGGAERFVRDLIAGDGERAHLVLVAHNDGDQPPFGRRLALYHDLDAAPLREWALSAPIVDTAEQAPEVQAILAALLPEWGIGAVIVSSLIGHSLDVLRTGLPTALCVHDAYPVWPLLHDERDPRREPFDSDALAAGLADPGNLFTGRDAAGWRRLRDAWLDALDHAGARLVAPSAFACERLCAIEPELREHDWKILPHGLAPLPPSREPVRPRPAGAPLRVLVPGRLHGGKGEHLIAALLPLLPDDVELVLLGAGHAGARFEGLPQVRVIRDYHRDDLPTWIARLQPDLALIASTVPETFSYTLSEMQALGLPVLCAAPGAPRERLRFGGGLAVATDAGAVAIELQRLAADRRALADLRAAEPPQPDLAAMAEAWRLLLPVAPVPLMLPPADAGQLRLQQALAVLAETTRQLQESRAAQQRADAELVSRADWAHDLQRQIDAAVAQLQTTQRELDDRTGWAHALQREIEALRAQGGDDEALAALRRKAADLQDAVASFEALRAADAASLAGLRDELAECRRQLAAQDAAVRELAAAEAEASAAVDELQRRLQTADEIAVEDAAELAELSARIGTLERELAESHRYYETDTTDLIRQRDVAIAQRDAFEAELAALKGKSARRPWSRLGGALRDRALDGQYRASGMRSLLARGVASLRTRGVGGTLQHWQSRRRGDAATGITDTSPPRLTPPTLIVDYDTLRLPAADAPRASIVIPVYDQLPYTLACLQALAAAKDTAGFEVIVVDDGSSDASERVLPKIAGLRYHRNERNLGFVGACNAGAALAKGEYLVFLNNDTTPQPGWLDALLRTFADFPDTGLAGSKLVYPDGRLQEAGGIVFADGSGWNYGRFADPEHPAFNFVREVDYCSGAAIALPRALFNELGGFDTLFAPAYYEDTDLAMRVRRHGLKVRYQPASVVVHHEGVTAGTDTTRGVKAHQVTNQAKFLERWKDVLARAHQPPGTAPAIAADRRRAGGRRVLVLDACTPTPDRDSGSVRMAALLKLLHDECGSVVFFAENRAHDGRYTRALQADGVEVWWHPFLADVPRWLEQHGGDFDLVVGSRHYVLAPLLPLLRRHAARARIVFDTVDLHHLREQREAELAGDPARRRAAARTRRAELALVSQCDATWVVSPAEQALLAKEAPAAPVEVVSNIHDVAGAGAKYDARSGLLFVGSYRHPPNVDAALWLADEILPRVHAQLPDVVLNLVGGDAPPPVQALATRDGIVFHGYVPDVVPLLEGCRVGVAPLRYGAGVKGKVNHALAHGQPVVATTCAVEGMHLHDGDDVLIADDAETFADAVVRLYRDPGLWHRLAAGGLENTRRHFSVDAAREAVRRTLARFP</sequence>
<protein>
    <recommendedName>
        <fullName evidence="3">Glycosyltransferase 2-like domain-containing protein</fullName>
    </recommendedName>
</protein>
<organism evidence="4 5">
    <name type="scientific">Arenimonas composti TR7-09 = DSM 18010</name>
    <dbReference type="NCBI Taxonomy" id="1121013"/>
    <lineage>
        <taxon>Bacteria</taxon>
        <taxon>Pseudomonadati</taxon>
        <taxon>Pseudomonadota</taxon>
        <taxon>Gammaproteobacteria</taxon>
        <taxon>Lysobacterales</taxon>
        <taxon>Lysobacteraceae</taxon>
        <taxon>Arenimonas</taxon>
    </lineage>
</organism>
<dbReference type="CDD" id="cd04186">
    <property type="entry name" value="GT_2_like_c"/>
    <property type="match status" value="1"/>
</dbReference>
<dbReference type="CDD" id="cd03801">
    <property type="entry name" value="GT4_PimA-like"/>
    <property type="match status" value="1"/>
</dbReference>
<dbReference type="SUPFAM" id="SSF53756">
    <property type="entry name" value="UDP-Glycosyltransferase/glycogen phosphorylase"/>
    <property type="match status" value="2"/>
</dbReference>
<feature type="coiled-coil region" evidence="1">
    <location>
        <begin position="654"/>
        <end position="751"/>
    </location>
</feature>
<feature type="coiled-coil region" evidence="1">
    <location>
        <begin position="571"/>
        <end position="626"/>
    </location>
</feature>
<keyword evidence="1" id="KW-0175">Coiled coil</keyword>
<feature type="region of interest" description="Disordered" evidence="2">
    <location>
        <begin position="839"/>
        <end position="862"/>
    </location>
</feature>
<proteinExistence type="predicted"/>
<dbReference type="OrthoDB" id="9807209at2"/>
<dbReference type="Gene3D" id="3.90.550.10">
    <property type="entry name" value="Spore Coat Polysaccharide Biosynthesis Protein SpsA, Chain A"/>
    <property type="match status" value="1"/>
</dbReference>
<evidence type="ECO:0000256" key="1">
    <source>
        <dbReference type="SAM" id="Coils"/>
    </source>
</evidence>
<evidence type="ECO:0000313" key="4">
    <source>
        <dbReference type="EMBL" id="KFN51413.1"/>
    </source>
</evidence>
<dbReference type="STRING" id="1121013.GCA_000426365_01213"/>
<name>A0A091BFD4_9GAMM</name>
<dbReference type="eggNOG" id="COG0438">
    <property type="taxonomic scope" value="Bacteria"/>
</dbReference>
<dbReference type="EMBL" id="AWXU01000006">
    <property type="protein sequence ID" value="KFN51413.1"/>
    <property type="molecule type" value="Genomic_DNA"/>
</dbReference>
<dbReference type="SUPFAM" id="SSF53448">
    <property type="entry name" value="Nucleotide-diphospho-sugar transferases"/>
    <property type="match status" value="1"/>
</dbReference>
<keyword evidence="5" id="KW-1185">Reference proteome</keyword>
<dbReference type="Proteomes" id="UP000029391">
    <property type="component" value="Unassembled WGS sequence"/>
</dbReference>
<dbReference type="eggNOG" id="COG1216">
    <property type="taxonomic scope" value="Bacteria"/>
</dbReference>
<dbReference type="PANTHER" id="PTHR43179:SF7">
    <property type="entry name" value="RHAMNOSYLTRANSFERASE WBBL"/>
    <property type="match status" value="1"/>
</dbReference>
<accession>A0A091BFD4</accession>
<evidence type="ECO:0000256" key="2">
    <source>
        <dbReference type="SAM" id="MobiDB-lite"/>
    </source>
</evidence>
<gene>
    <name evidence="4" type="ORF">P873_02800</name>
</gene>
<dbReference type="Pfam" id="PF13692">
    <property type="entry name" value="Glyco_trans_1_4"/>
    <property type="match status" value="2"/>
</dbReference>
<dbReference type="Gene3D" id="3.40.50.2000">
    <property type="entry name" value="Glycogen Phosphorylase B"/>
    <property type="match status" value="2"/>
</dbReference>
<feature type="domain" description="Glycosyltransferase 2-like" evidence="3">
    <location>
        <begin position="883"/>
        <end position="1006"/>
    </location>
</feature>
<reference evidence="4 5" key="1">
    <citation type="submission" date="2013-09" db="EMBL/GenBank/DDBJ databases">
        <title>Genome sequencing of Arenimonas composti.</title>
        <authorList>
            <person name="Chen F."/>
            <person name="Wang G."/>
        </authorList>
    </citation>
    <scope>NUCLEOTIDE SEQUENCE [LARGE SCALE GENOMIC DNA]</scope>
    <source>
        <strain evidence="4 5">TR7-09</strain>
    </source>
</reference>
<evidence type="ECO:0000259" key="3">
    <source>
        <dbReference type="Pfam" id="PF00535"/>
    </source>
</evidence>
<dbReference type="InterPro" id="IPR001173">
    <property type="entry name" value="Glyco_trans_2-like"/>
</dbReference>